<dbReference type="AlphaFoldDB" id="A0A0D7WYF6"/>
<protein>
    <submittedName>
        <fullName evidence="2">Gluconolaconase</fullName>
    </submittedName>
</protein>
<dbReference type="InterPro" id="IPR012334">
    <property type="entry name" value="Pectin_lyas_fold"/>
</dbReference>
<dbReference type="PATRIC" id="fig|159743.3.peg.4239"/>
<dbReference type="InterPro" id="IPR008983">
    <property type="entry name" value="Tumour_necrosis_fac-like_dom"/>
</dbReference>
<dbReference type="SUPFAM" id="SSF49842">
    <property type="entry name" value="TNF-like"/>
    <property type="match status" value="1"/>
</dbReference>
<gene>
    <name evidence="2" type="ORF">QD47_19045</name>
</gene>
<dbReference type="Gene3D" id="2.160.20.10">
    <property type="entry name" value="Single-stranded right-handed beta-helix, Pectin lyase-like"/>
    <property type="match status" value="1"/>
</dbReference>
<evidence type="ECO:0000313" key="3">
    <source>
        <dbReference type="Proteomes" id="UP000032534"/>
    </source>
</evidence>
<comment type="caution">
    <text evidence="2">The sequence shown here is derived from an EMBL/GenBank/DDBJ whole genome shotgun (WGS) entry which is preliminary data.</text>
</comment>
<dbReference type="InterPro" id="IPR024535">
    <property type="entry name" value="RHGA/B-epi-like_pectate_lyase"/>
</dbReference>
<dbReference type="Proteomes" id="UP000032534">
    <property type="component" value="Unassembled WGS sequence"/>
</dbReference>
<dbReference type="RefSeq" id="WP_044647624.1">
    <property type="nucleotide sequence ID" value="NZ_JTHP01000043.1"/>
</dbReference>
<dbReference type="Gene3D" id="2.60.120.40">
    <property type="match status" value="1"/>
</dbReference>
<accession>A0A0D7WYF6</accession>
<proteinExistence type="predicted"/>
<feature type="domain" description="Rhamnogalacturonase A/B/Epimerase-like pectate lyase" evidence="1">
    <location>
        <begin position="41"/>
        <end position="97"/>
    </location>
</feature>
<organism evidence="2 3">
    <name type="scientific">Paenibacillus terrae</name>
    <dbReference type="NCBI Taxonomy" id="159743"/>
    <lineage>
        <taxon>Bacteria</taxon>
        <taxon>Bacillati</taxon>
        <taxon>Bacillota</taxon>
        <taxon>Bacilli</taxon>
        <taxon>Bacillales</taxon>
        <taxon>Paenibacillaceae</taxon>
        <taxon>Paenibacillus</taxon>
    </lineage>
</organism>
<dbReference type="SUPFAM" id="SSF51126">
    <property type="entry name" value="Pectin lyase-like"/>
    <property type="match status" value="1"/>
</dbReference>
<dbReference type="InterPro" id="IPR011050">
    <property type="entry name" value="Pectin_lyase_fold/virulence"/>
</dbReference>
<dbReference type="Pfam" id="PF12708">
    <property type="entry name" value="Pect-lyase_RHGA_epim"/>
    <property type="match status" value="1"/>
</dbReference>
<sequence length="552" mass="61803">MTDRFTDRLKLNLSGTGIELTPQQLNENFKSIEKEFIQRSVNASWFGVAGDGVQDDTAALQELINKTPDYSILHIPSGRYKITSTLQIRKQGVRIFGIHKGRYRQGKGVTSIEYYGTGPCFQIGDESLPSFSGFQNVQFHDLAIRYEGTDRASLNNPFSQEVKRGYYGKGTLGIQDWKGGGVTLDNVLIEHFETGFWGYESDVDLFNCTEINYNKTGIHLQNRSSQFTSLALFTLGNDTALDLNSSNGARFLASQHIKDGSSSDIPIRIDDFMNAEFIGCWFEGLSLEHRVTVPSFIQIGATKETKNVALRDSILAIADKFKDKNDDNYWSVCDYFVDVVIGKKILVDEVGGYPRNLRNLVSFSGSSSTQQATLRSHLDFNYVDNRYYKNNGTGQALLLVEKYSNNGIEHLDKTFVKAYLGARQNILAGSWQKVNFNQISYDELTEFEATGSRWRAKQAGKYRIQAYISTDPQVDGNRTRLALHVNDEQVAGSSAYAYLDDRVIGGPNYSALSGTIELKLEADSFIDIRVFSQNKTDILPGGGLTYLTISRM</sequence>
<keyword evidence="3" id="KW-1185">Reference proteome</keyword>
<name>A0A0D7WYF6_9BACL</name>
<reference evidence="2 3" key="1">
    <citation type="submission" date="2014-11" db="EMBL/GenBank/DDBJ databases">
        <title>Draft Genome Sequences of Paenibacillus polymyxa NRRL B-30509 and Paenibacillus terrae NRRL B-30644, Strains from a Poultry Environment that Produce Tridecaptin A and Paenicidins.</title>
        <authorList>
            <person name="van Belkum M.J."/>
            <person name="Lohans C.T."/>
            <person name="Vederas J.C."/>
        </authorList>
    </citation>
    <scope>NUCLEOTIDE SEQUENCE [LARGE SCALE GENOMIC DNA]</scope>
    <source>
        <strain evidence="2 3">NRRL B-30644</strain>
    </source>
</reference>
<evidence type="ECO:0000259" key="1">
    <source>
        <dbReference type="Pfam" id="PF12708"/>
    </source>
</evidence>
<dbReference type="OrthoDB" id="2492682at2"/>
<evidence type="ECO:0000313" key="2">
    <source>
        <dbReference type="EMBL" id="KJD44009.1"/>
    </source>
</evidence>
<dbReference type="EMBL" id="JTHP01000043">
    <property type="protein sequence ID" value="KJD44009.1"/>
    <property type="molecule type" value="Genomic_DNA"/>
</dbReference>